<dbReference type="Proteomes" id="UP000749471">
    <property type="component" value="Unassembled WGS sequence"/>
</dbReference>
<gene>
    <name evidence="1" type="ORF">KQI42_20120</name>
</gene>
<proteinExistence type="predicted"/>
<accession>A0ABS6ECX0</accession>
<sequence>MENFEEYFVITDIKVKEEYGTIGIMHIKLICKKRRFINTALFYRFTKNLAEKMIYDNGGKGNYSVGWASPDCKYVEVNVYLPLTDWHKKLAKE</sequence>
<comment type="caution">
    <text evidence="1">The sequence shown here is derived from an EMBL/GenBank/DDBJ whole genome shotgun (WGS) entry which is preliminary data.</text>
</comment>
<evidence type="ECO:0000313" key="2">
    <source>
        <dbReference type="Proteomes" id="UP000749471"/>
    </source>
</evidence>
<evidence type="ECO:0000313" key="1">
    <source>
        <dbReference type="EMBL" id="MBU5440305.1"/>
    </source>
</evidence>
<keyword evidence="2" id="KW-1185">Reference proteome</keyword>
<protein>
    <submittedName>
        <fullName evidence="1">Uncharacterized protein</fullName>
    </submittedName>
</protein>
<dbReference type="RefSeq" id="WP_216522446.1">
    <property type="nucleotide sequence ID" value="NZ_JAHLPM010000031.1"/>
</dbReference>
<reference evidence="1 2" key="1">
    <citation type="submission" date="2021-06" db="EMBL/GenBank/DDBJ databases">
        <authorList>
            <person name="Sun Q."/>
            <person name="Li D."/>
        </authorList>
    </citation>
    <scope>NUCLEOTIDE SEQUENCE [LARGE SCALE GENOMIC DNA]</scope>
    <source>
        <strain evidence="1 2">MSJ-40</strain>
    </source>
</reference>
<organism evidence="1 2">
    <name type="scientific">Tissierella simiarum</name>
    <dbReference type="NCBI Taxonomy" id="2841534"/>
    <lineage>
        <taxon>Bacteria</taxon>
        <taxon>Bacillati</taxon>
        <taxon>Bacillota</taxon>
        <taxon>Tissierellia</taxon>
        <taxon>Tissierellales</taxon>
        <taxon>Tissierellaceae</taxon>
        <taxon>Tissierella</taxon>
    </lineage>
</organism>
<name>A0ABS6ECX0_9FIRM</name>
<dbReference type="EMBL" id="JAHLPM010000031">
    <property type="protein sequence ID" value="MBU5440305.1"/>
    <property type="molecule type" value="Genomic_DNA"/>
</dbReference>